<sequence length="186" mass="20829">MFRSVFSADFLLLYLASALSILRTVISLECIQCDRQDVWYSPEENERHIRRCQRGLIPPTRCSNASHTHCIFSYYKKNGVVTVTERRCGIDEDITGCTLYKSIAEDRSRRSKRHLIGGSNVDTPMHSHHRRRDASLLVEVCTSGCTKDGCLSGAVGTSPQSLTFMISFSALASLICIFGLDRRGFG</sequence>
<evidence type="ECO:0000313" key="3">
    <source>
        <dbReference type="Proteomes" id="UP001201812"/>
    </source>
</evidence>
<gene>
    <name evidence="2" type="ORF">DdX_04515</name>
</gene>
<dbReference type="AlphaFoldDB" id="A0AAD4NC33"/>
<dbReference type="EMBL" id="JAKKPZ010000004">
    <property type="protein sequence ID" value="KAI1722207.1"/>
    <property type="molecule type" value="Genomic_DNA"/>
</dbReference>
<dbReference type="Proteomes" id="UP001201812">
    <property type="component" value="Unassembled WGS sequence"/>
</dbReference>
<organism evidence="2 3">
    <name type="scientific">Ditylenchus destructor</name>
    <dbReference type="NCBI Taxonomy" id="166010"/>
    <lineage>
        <taxon>Eukaryota</taxon>
        <taxon>Metazoa</taxon>
        <taxon>Ecdysozoa</taxon>
        <taxon>Nematoda</taxon>
        <taxon>Chromadorea</taxon>
        <taxon>Rhabditida</taxon>
        <taxon>Tylenchina</taxon>
        <taxon>Tylenchomorpha</taxon>
        <taxon>Sphaerularioidea</taxon>
        <taxon>Anguinidae</taxon>
        <taxon>Anguininae</taxon>
        <taxon>Ditylenchus</taxon>
    </lineage>
</organism>
<protein>
    <submittedName>
        <fullName evidence="2">Uncharacterized protein</fullName>
    </submittedName>
</protein>
<proteinExistence type="predicted"/>
<name>A0AAD4NC33_9BILA</name>
<reference evidence="2" key="1">
    <citation type="submission" date="2022-01" db="EMBL/GenBank/DDBJ databases">
        <title>Genome Sequence Resource for Two Populations of Ditylenchus destructor, the Migratory Endoparasitic Phytonematode.</title>
        <authorList>
            <person name="Zhang H."/>
            <person name="Lin R."/>
            <person name="Xie B."/>
        </authorList>
    </citation>
    <scope>NUCLEOTIDE SEQUENCE</scope>
    <source>
        <strain evidence="2">BazhouSP</strain>
    </source>
</reference>
<accession>A0AAD4NC33</accession>
<feature type="signal peptide" evidence="1">
    <location>
        <begin position="1"/>
        <end position="27"/>
    </location>
</feature>
<evidence type="ECO:0000313" key="2">
    <source>
        <dbReference type="EMBL" id="KAI1722207.1"/>
    </source>
</evidence>
<evidence type="ECO:0000256" key="1">
    <source>
        <dbReference type="SAM" id="SignalP"/>
    </source>
</evidence>
<comment type="caution">
    <text evidence="2">The sequence shown here is derived from an EMBL/GenBank/DDBJ whole genome shotgun (WGS) entry which is preliminary data.</text>
</comment>
<keyword evidence="3" id="KW-1185">Reference proteome</keyword>
<feature type="chain" id="PRO_5041901493" evidence="1">
    <location>
        <begin position="28"/>
        <end position="186"/>
    </location>
</feature>
<keyword evidence="1" id="KW-0732">Signal</keyword>